<dbReference type="PANTHER" id="PTHR38459">
    <property type="entry name" value="PROPHAGE BACTOPRENOL-LINKED GLUCOSE TRANSLOCASE HOMOLOG"/>
    <property type="match status" value="1"/>
</dbReference>
<feature type="transmembrane region" description="Helical" evidence="7">
    <location>
        <begin position="77"/>
        <end position="96"/>
    </location>
</feature>
<evidence type="ECO:0000256" key="4">
    <source>
        <dbReference type="ARBA" id="ARBA00022989"/>
    </source>
</evidence>
<evidence type="ECO:0000313" key="9">
    <source>
        <dbReference type="EMBL" id="MBK1714436.1"/>
    </source>
</evidence>
<reference evidence="9" key="2">
    <citation type="journal article" date="2020" name="Microorganisms">
        <title>Osmotic Adaptation and Compatible Solute Biosynthesis of Phototrophic Bacteria as Revealed from Genome Analyses.</title>
        <authorList>
            <person name="Imhoff J.F."/>
            <person name="Rahn T."/>
            <person name="Kunzel S."/>
            <person name="Keller A."/>
            <person name="Neulinger S.C."/>
        </authorList>
    </citation>
    <scope>NUCLEOTIDE SEQUENCE</scope>
    <source>
        <strain evidence="9">IM 151</strain>
    </source>
</reference>
<feature type="transmembrane region" description="Helical" evidence="7">
    <location>
        <begin position="102"/>
        <end position="120"/>
    </location>
</feature>
<evidence type="ECO:0000256" key="2">
    <source>
        <dbReference type="ARBA" id="ARBA00009399"/>
    </source>
</evidence>
<feature type="region of interest" description="Disordered" evidence="6">
    <location>
        <begin position="129"/>
        <end position="149"/>
    </location>
</feature>
<comment type="caution">
    <text evidence="9">The sequence shown here is derived from an EMBL/GenBank/DDBJ whole genome shotgun (WGS) entry which is preliminary data.</text>
</comment>
<keyword evidence="3 7" id="KW-0812">Transmembrane</keyword>
<evidence type="ECO:0000256" key="5">
    <source>
        <dbReference type="ARBA" id="ARBA00023136"/>
    </source>
</evidence>
<dbReference type="Proteomes" id="UP001041814">
    <property type="component" value="Unassembled WGS sequence"/>
</dbReference>
<evidence type="ECO:0000259" key="8">
    <source>
        <dbReference type="Pfam" id="PF04138"/>
    </source>
</evidence>
<dbReference type="Pfam" id="PF04138">
    <property type="entry name" value="GtrA_DPMS_TM"/>
    <property type="match status" value="1"/>
</dbReference>
<keyword evidence="4 7" id="KW-1133">Transmembrane helix</keyword>
<name>A0ABS1DZ58_RUBGE</name>
<evidence type="ECO:0000256" key="3">
    <source>
        <dbReference type="ARBA" id="ARBA00022692"/>
    </source>
</evidence>
<keyword evidence="5 7" id="KW-0472">Membrane</keyword>
<feature type="domain" description="GtrA/DPMS transmembrane" evidence="8">
    <location>
        <begin position="12"/>
        <end position="126"/>
    </location>
</feature>
<dbReference type="InterPro" id="IPR051401">
    <property type="entry name" value="GtrA_CellWall_Glycosyl"/>
</dbReference>
<reference evidence="9" key="1">
    <citation type="submission" date="2017-08" db="EMBL/GenBank/DDBJ databases">
        <authorList>
            <person name="Imhoff J.F."/>
            <person name="Rahn T."/>
            <person name="Kuenzel S."/>
            <person name="Neulinger S.C."/>
        </authorList>
    </citation>
    <scope>NUCLEOTIDE SEQUENCE</scope>
    <source>
        <strain evidence="9">IM 151</strain>
    </source>
</reference>
<accession>A0ABS1DZ58</accession>
<organism evidence="9 10">
    <name type="scientific">Rubrivivax gelatinosus</name>
    <name type="common">Rhodocyclus gelatinosus</name>
    <name type="synonym">Rhodopseudomonas gelatinosa</name>
    <dbReference type="NCBI Taxonomy" id="28068"/>
    <lineage>
        <taxon>Bacteria</taxon>
        <taxon>Pseudomonadati</taxon>
        <taxon>Pseudomonadota</taxon>
        <taxon>Betaproteobacteria</taxon>
        <taxon>Burkholderiales</taxon>
        <taxon>Sphaerotilaceae</taxon>
        <taxon>Rubrivivax</taxon>
    </lineage>
</organism>
<evidence type="ECO:0000256" key="6">
    <source>
        <dbReference type="SAM" id="MobiDB-lite"/>
    </source>
</evidence>
<dbReference type="RefSeq" id="WP_200379338.1">
    <property type="nucleotide sequence ID" value="NZ_NRRU01000067.1"/>
</dbReference>
<evidence type="ECO:0000256" key="1">
    <source>
        <dbReference type="ARBA" id="ARBA00004141"/>
    </source>
</evidence>
<proteinExistence type="inferred from homology"/>
<evidence type="ECO:0000256" key="7">
    <source>
        <dbReference type="SAM" id="Phobius"/>
    </source>
</evidence>
<comment type="subcellular location">
    <subcellularLocation>
        <location evidence="1">Membrane</location>
        <topology evidence="1">Multi-pass membrane protein</topology>
    </subcellularLocation>
</comment>
<sequence>MPLKHTPRPLLRYAGVGLVATAAHWATLAALVEWAGCAAWIGSGVGAALGAQLAWAGNRRFTFADGRRPPAASWWRFQATALAGAVLGMVVVAAGVHAGLHYLLAQALATLLVFATGFAVNRHWSFARPPGARRRTPGRARHRRPPGPR</sequence>
<evidence type="ECO:0000313" key="10">
    <source>
        <dbReference type="Proteomes" id="UP001041814"/>
    </source>
</evidence>
<feature type="transmembrane region" description="Helical" evidence="7">
    <location>
        <begin position="38"/>
        <end position="56"/>
    </location>
</feature>
<dbReference type="PANTHER" id="PTHR38459:SF1">
    <property type="entry name" value="PROPHAGE BACTOPRENOL-LINKED GLUCOSE TRANSLOCASE HOMOLOG"/>
    <property type="match status" value="1"/>
</dbReference>
<gene>
    <name evidence="9" type="ORF">CKO43_16820</name>
</gene>
<keyword evidence="10" id="KW-1185">Reference proteome</keyword>
<comment type="similarity">
    <text evidence="2">Belongs to the GtrA family.</text>
</comment>
<feature type="transmembrane region" description="Helical" evidence="7">
    <location>
        <begin position="12"/>
        <end position="32"/>
    </location>
</feature>
<dbReference type="EMBL" id="NRRU01000067">
    <property type="protein sequence ID" value="MBK1714436.1"/>
    <property type="molecule type" value="Genomic_DNA"/>
</dbReference>
<feature type="compositionally biased region" description="Basic residues" evidence="6">
    <location>
        <begin position="131"/>
        <end position="149"/>
    </location>
</feature>
<protein>
    <recommendedName>
        <fullName evidence="8">GtrA/DPMS transmembrane domain-containing protein</fullName>
    </recommendedName>
</protein>
<dbReference type="InterPro" id="IPR007267">
    <property type="entry name" value="GtrA_DPMS_TM"/>
</dbReference>